<evidence type="ECO:0000313" key="3">
    <source>
        <dbReference type="Proteomes" id="UP000789706"/>
    </source>
</evidence>
<keyword evidence="1" id="KW-0472">Membrane</keyword>
<keyword evidence="1" id="KW-0812">Transmembrane</keyword>
<dbReference type="OrthoDB" id="2311784at2759"/>
<proteinExistence type="predicted"/>
<dbReference type="EMBL" id="CAJVPK010000212">
    <property type="protein sequence ID" value="CAG8475071.1"/>
    <property type="molecule type" value="Genomic_DNA"/>
</dbReference>
<feature type="transmembrane region" description="Helical" evidence="1">
    <location>
        <begin position="199"/>
        <end position="222"/>
    </location>
</feature>
<reference evidence="2" key="1">
    <citation type="submission" date="2021-06" db="EMBL/GenBank/DDBJ databases">
        <authorList>
            <person name="Kallberg Y."/>
            <person name="Tangrot J."/>
            <person name="Rosling A."/>
        </authorList>
    </citation>
    <scope>NUCLEOTIDE SEQUENCE</scope>
    <source>
        <strain evidence="2">AZ414A</strain>
    </source>
</reference>
<feature type="non-terminal residue" evidence="2">
    <location>
        <position position="1"/>
    </location>
</feature>
<dbReference type="InterPro" id="IPR013320">
    <property type="entry name" value="ConA-like_dom_sf"/>
</dbReference>
<accession>A0A9N8Z7T9</accession>
<name>A0A9N8Z7T9_9GLOM</name>
<evidence type="ECO:0000256" key="1">
    <source>
        <dbReference type="SAM" id="Phobius"/>
    </source>
</evidence>
<dbReference type="SUPFAM" id="SSF49899">
    <property type="entry name" value="Concanavalin A-like lectins/glucanases"/>
    <property type="match status" value="1"/>
</dbReference>
<dbReference type="Gene3D" id="2.60.120.200">
    <property type="match status" value="1"/>
</dbReference>
<organism evidence="2 3">
    <name type="scientific">Diversispora eburnea</name>
    <dbReference type="NCBI Taxonomy" id="1213867"/>
    <lineage>
        <taxon>Eukaryota</taxon>
        <taxon>Fungi</taxon>
        <taxon>Fungi incertae sedis</taxon>
        <taxon>Mucoromycota</taxon>
        <taxon>Glomeromycotina</taxon>
        <taxon>Glomeromycetes</taxon>
        <taxon>Diversisporales</taxon>
        <taxon>Diversisporaceae</taxon>
        <taxon>Diversispora</taxon>
    </lineage>
</organism>
<dbReference type="AlphaFoldDB" id="A0A9N8Z7T9"/>
<comment type="caution">
    <text evidence="2">The sequence shown here is derived from an EMBL/GenBank/DDBJ whole genome shotgun (WGS) entry which is preliminary data.</text>
</comment>
<protein>
    <submittedName>
        <fullName evidence="2">8077_t:CDS:1</fullName>
    </submittedName>
</protein>
<keyword evidence="1" id="KW-1133">Transmembrane helix</keyword>
<gene>
    <name evidence="2" type="ORF">DEBURN_LOCUS3356</name>
</gene>
<dbReference type="Pfam" id="PF13385">
    <property type="entry name" value="Laminin_G_3"/>
    <property type="match status" value="1"/>
</dbReference>
<dbReference type="Proteomes" id="UP000789706">
    <property type="component" value="Unassembled WGS sequence"/>
</dbReference>
<sequence length="246" mass="27677">RTYKEFITNPLTFTPTTNKIINHFELPSVTDELSITLNLTVTSHGGDWACVFRKGNTDSGDSKQRTPSLWLTANNSFLHPRFSITDNGNFGSNSDFGTGLLTNRWYHIAYTLSDTQKRMDIYIDGIWTGFSSIQRVRVESVIFNDLPLYIGKDLNFQGFTGQMSKFRFYNFRLSPQEVLIDYSGEDPTKITVVKCSSGILAGSIVGTFFSGIIFSAGCLFLLKRKRQSHYEDEVGGNKVVETSPNN</sequence>
<evidence type="ECO:0000313" key="2">
    <source>
        <dbReference type="EMBL" id="CAG8475071.1"/>
    </source>
</evidence>
<keyword evidence="3" id="KW-1185">Reference proteome</keyword>